<feature type="compositionally biased region" description="Basic and acidic residues" evidence="1">
    <location>
        <begin position="86"/>
        <end position="97"/>
    </location>
</feature>
<organism evidence="3 4">
    <name type="scientific">Actinidia rufa</name>
    <dbReference type="NCBI Taxonomy" id="165716"/>
    <lineage>
        <taxon>Eukaryota</taxon>
        <taxon>Viridiplantae</taxon>
        <taxon>Streptophyta</taxon>
        <taxon>Embryophyta</taxon>
        <taxon>Tracheophyta</taxon>
        <taxon>Spermatophyta</taxon>
        <taxon>Magnoliopsida</taxon>
        <taxon>eudicotyledons</taxon>
        <taxon>Gunneridae</taxon>
        <taxon>Pentapetalae</taxon>
        <taxon>asterids</taxon>
        <taxon>Ericales</taxon>
        <taxon>Actinidiaceae</taxon>
        <taxon>Actinidia</taxon>
    </lineage>
</organism>
<feature type="region of interest" description="Disordered" evidence="1">
    <location>
        <begin position="351"/>
        <end position="391"/>
    </location>
</feature>
<feature type="region of interest" description="Disordered" evidence="1">
    <location>
        <begin position="283"/>
        <end position="332"/>
    </location>
</feature>
<gene>
    <name evidence="3" type="ORF">Acr_00g0051940</name>
</gene>
<dbReference type="Pfam" id="PF13966">
    <property type="entry name" value="zf-RVT"/>
    <property type="match status" value="1"/>
</dbReference>
<comment type="caution">
    <text evidence="3">The sequence shown here is derived from an EMBL/GenBank/DDBJ whole genome shotgun (WGS) entry which is preliminary data.</text>
</comment>
<dbReference type="PANTHER" id="PTHR33116">
    <property type="entry name" value="REVERSE TRANSCRIPTASE ZINC-BINDING DOMAIN-CONTAINING PROTEIN-RELATED-RELATED"/>
    <property type="match status" value="1"/>
</dbReference>
<feature type="domain" description="Reverse transcriptase zinc-binding" evidence="2">
    <location>
        <begin position="1032"/>
        <end position="1114"/>
    </location>
</feature>
<feature type="compositionally biased region" description="Polar residues" evidence="1">
    <location>
        <begin position="60"/>
        <end position="80"/>
    </location>
</feature>
<evidence type="ECO:0000313" key="4">
    <source>
        <dbReference type="Proteomes" id="UP000585474"/>
    </source>
</evidence>
<feature type="region of interest" description="Disordered" evidence="1">
    <location>
        <begin position="13"/>
        <end position="97"/>
    </location>
</feature>
<dbReference type="AlphaFoldDB" id="A0A7J0DKX8"/>
<feature type="compositionally biased region" description="Basic and acidic residues" evidence="1">
    <location>
        <begin position="39"/>
        <end position="48"/>
    </location>
</feature>
<keyword evidence="4" id="KW-1185">Reference proteome</keyword>
<proteinExistence type="predicted"/>
<feature type="compositionally biased region" description="Polar residues" evidence="1">
    <location>
        <begin position="374"/>
        <end position="390"/>
    </location>
</feature>
<dbReference type="PANTHER" id="PTHR33116:SF66">
    <property type="entry name" value="REVERSE TRANSCRIPTASE ZINC-BINDING DOMAIN-CONTAINING PROTEIN"/>
    <property type="match status" value="1"/>
</dbReference>
<evidence type="ECO:0000256" key="1">
    <source>
        <dbReference type="SAM" id="MobiDB-lite"/>
    </source>
</evidence>
<feature type="compositionally biased region" description="Basic and acidic residues" evidence="1">
    <location>
        <begin position="316"/>
        <end position="325"/>
    </location>
</feature>
<reference evidence="4" key="1">
    <citation type="submission" date="2019-07" db="EMBL/GenBank/DDBJ databases">
        <title>De Novo Assembly of kiwifruit Actinidia rufa.</title>
        <authorList>
            <person name="Sugita-Konishi S."/>
            <person name="Sato K."/>
            <person name="Mori E."/>
            <person name="Abe Y."/>
            <person name="Kisaki G."/>
            <person name="Hamano K."/>
            <person name="Suezawa K."/>
            <person name="Otani M."/>
            <person name="Fukuda T."/>
            <person name="Manabe T."/>
            <person name="Gomi K."/>
            <person name="Tabuchi M."/>
            <person name="Akimitsu K."/>
            <person name="Kataoka I."/>
        </authorList>
    </citation>
    <scope>NUCLEOTIDE SEQUENCE [LARGE SCALE GENOMIC DNA]</scope>
    <source>
        <strain evidence="4">cv. Fuchu</strain>
    </source>
</reference>
<protein>
    <submittedName>
        <fullName evidence="3">Phytochrome and flowering time regulatory protein</fullName>
    </submittedName>
</protein>
<dbReference type="InterPro" id="IPR026960">
    <property type="entry name" value="RVT-Znf"/>
</dbReference>
<dbReference type="Proteomes" id="UP000585474">
    <property type="component" value="Unassembled WGS sequence"/>
</dbReference>
<evidence type="ECO:0000313" key="3">
    <source>
        <dbReference type="EMBL" id="GFS37427.1"/>
    </source>
</evidence>
<sequence>MVIDGRSLAVMFDDGDEAANAVDTDTPEALSEDSDQGTEGDHSEKYLDDTSQPLGDGDPASTQCVRQNAQDDSVNPQSKPSAAAGDRNKDNGSQDKKKSYVSLFARNRLPSTGSKLDFFNLEDGPIPIEKEEIQLSDWPWESSIEDQDAVLDNGPYMIYGCPLLLKSMDKYFNFGKEEISTFPVWIQMRGVPFTLWNPMTFGKICSRLGKPIHMDKLTTQKERVTYARCLVEIDMAKKLVHSVDLLLPEGGVHQQMIYYENLPKYCPLCKVVGHTKENCKSITKPTNKAAEPNIASSDQGPRGAAGQPSGMVAKGVNHEPNKESIPEPNPEPISEIQSLLIELNPVNITELVPESNPIPPPEPNREPISKANLEPSSVSPPKQFQETYPMQSPPPQQLGGEIYIELANHIASKEMRKQVNSNQRKNPPVGSLKNGVLKHLKKIRPVIMGLIETKLSTQSLERLSKNKLCGWKMVDNFNRHPNGRILVIWKEELVALVILETFDQAIHCQATYKSSGLTFLITFVYAFNTAVGRRSLWENLRRVMVNNEWAQRGMLAQAQYDPPGKLSDHSPCSVSFMEEDNCGPIPFKFFNMWVKHDNFQAVSLNKLHFSHISIRSMGTEEELQQAQQQLHNNPNDSELQAAIPILRAKALKLAEAEMSFCSQIAKAKFLKNTDKGTKFFHNMIKSKRTRNNIPSLSLEDGSRSTSSKQVRDAFVQYYRGLLGTKRNCSRLNPDIARNGRILDQSQSIALVLPVTEEEIKNGLFSIGVDKASGPDGYSSLFFKGDPTSVSLLMEKLNYFGECSGLCINQTKSCFHAAGICDPDLERIKEISGFPQGSFPFRFLGIPVADSRLTISQYSPLIDRISDSISAWAGAILSYARRTELIKSVLQGVECYWLSILPIPAGVKSKIVQLCRNFLWSGKCTINKKPLVAWKEVTLPKIEGGLGLRNPKAWNKALLSKTLWDIQSKKDSLWVQWVHQVYLKGGCFWEYKNKHSDSPLLKQIMILRDEIIGAETVERASLTLHQWAPNGKFQSRLAYEFFRPRNAKLTWPKLVWHAAIIPRHSFILWLGLKDRLLTKNKLRDYIEDQSCPLCSAQNETLNHLFFQCTFGKQIWANIKSWLGISRAMQSLKATVKWLIKEARGTGFPAKIKRIGIACMVYSIWEARNKRIFEGKVEQPDAISRPGDYPAAPGPCSSFSSLVPDVDVDAVLKLLLLMLKYDNDDV</sequence>
<accession>A0A7J0DKX8</accession>
<dbReference type="OrthoDB" id="1194564at2759"/>
<evidence type="ECO:0000259" key="2">
    <source>
        <dbReference type="Pfam" id="PF13966"/>
    </source>
</evidence>
<dbReference type="EMBL" id="BJWL01000282">
    <property type="protein sequence ID" value="GFS37427.1"/>
    <property type="molecule type" value="Genomic_DNA"/>
</dbReference>
<name>A0A7J0DKX8_9ERIC</name>